<dbReference type="InterPro" id="IPR001810">
    <property type="entry name" value="F-box_dom"/>
</dbReference>
<proteinExistence type="predicted"/>
<dbReference type="InterPro" id="IPR036047">
    <property type="entry name" value="F-box-like_dom_sf"/>
</dbReference>
<dbReference type="InterPro" id="IPR055290">
    <property type="entry name" value="At3g26010-like"/>
</dbReference>
<dbReference type="Pfam" id="PF00646">
    <property type="entry name" value="F-box"/>
    <property type="match status" value="1"/>
</dbReference>
<dbReference type="SUPFAM" id="SSF81383">
    <property type="entry name" value="F-box domain"/>
    <property type="match status" value="1"/>
</dbReference>
<organism evidence="2 3">
    <name type="scientific">Cinchona calisaya</name>
    <dbReference type="NCBI Taxonomy" id="153742"/>
    <lineage>
        <taxon>Eukaryota</taxon>
        <taxon>Viridiplantae</taxon>
        <taxon>Streptophyta</taxon>
        <taxon>Embryophyta</taxon>
        <taxon>Tracheophyta</taxon>
        <taxon>Spermatophyta</taxon>
        <taxon>Magnoliopsida</taxon>
        <taxon>eudicotyledons</taxon>
        <taxon>Gunneridae</taxon>
        <taxon>Pentapetalae</taxon>
        <taxon>asterids</taxon>
        <taxon>lamiids</taxon>
        <taxon>Gentianales</taxon>
        <taxon>Rubiaceae</taxon>
        <taxon>Cinchonoideae</taxon>
        <taxon>Cinchoneae</taxon>
        <taxon>Cinchona</taxon>
    </lineage>
</organism>
<dbReference type="AlphaFoldDB" id="A0ABD3B1R1"/>
<dbReference type="Proteomes" id="UP001630127">
    <property type="component" value="Unassembled WGS sequence"/>
</dbReference>
<accession>A0ABD3B1R1</accession>
<dbReference type="SMART" id="SM00256">
    <property type="entry name" value="FBOX"/>
    <property type="match status" value="1"/>
</dbReference>
<dbReference type="PANTHER" id="PTHR35546:SF117">
    <property type="entry name" value="F-BOX DOMAIN-CONTAINING PROTEIN"/>
    <property type="match status" value="1"/>
</dbReference>
<protein>
    <recommendedName>
        <fullName evidence="1">F-box domain-containing protein</fullName>
    </recommendedName>
</protein>
<dbReference type="EMBL" id="JBJUIK010000001">
    <property type="protein sequence ID" value="KAL3537414.1"/>
    <property type="molecule type" value="Genomic_DNA"/>
</dbReference>
<evidence type="ECO:0000313" key="2">
    <source>
        <dbReference type="EMBL" id="KAL3537414.1"/>
    </source>
</evidence>
<comment type="caution">
    <text evidence="2">The sequence shown here is derived from an EMBL/GenBank/DDBJ whole genome shotgun (WGS) entry which is preliminary data.</text>
</comment>
<evidence type="ECO:0000259" key="1">
    <source>
        <dbReference type="SMART" id="SM00256"/>
    </source>
</evidence>
<sequence length="396" mass="46660">MLSAKSTRLFCDLQKCGSRSEEITNNEDVLQEILVKLPIKVLLSFKCVSKQWLSIISSLQFGYLHFCSNPSTNVVYGLVLYQLPRPHHPEYDFIFLSGESNVNPFRSLTFVDGNSDIHRISSCKGLLCLCIVRYESVRSYEYHICNPTTNKSIKLPNLERPPVSGILSMTIAFDPHRSPFYKVVCVWSVGMLYRFSTYSSETKIWSDAGTSLEMRNSDYYLFRRGVFWNSSVHWVSKLGPFLRFDMDKECLEMMPATQIQKDRATRRIRYFGESHGHLHLIEIRKHEARFFDILEMKRDYSEWFVRYRVDFGRLYGILPENMAYPWKFYVLYIFHLENEKDIFRLVLSTAVSTYLFLVSDNSYILEKVGHLYHDVKGKIHYKWYYCHQHIMTLAAV</sequence>
<dbReference type="PANTHER" id="PTHR35546">
    <property type="entry name" value="F-BOX PROTEIN INTERACTION DOMAIN PROTEIN-RELATED"/>
    <property type="match status" value="1"/>
</dbReference>
<gene>
    <name evidence="2" type="ORF">ACH5RR_000780</name>
</gene>
<keyword evidence="3" id="KW-1185">Reference proteome</keyword>
<feature type="domain" description="F-box" evidence="1">
    <location>
        <begin position="25"/>
        <end position="65"/>
    </location>
</feature>
<reference evidence="2 3" key="1">
    <citation type="submission" date="2024-11" db="EMBL/GenBank/DDBJ databases">
        <title>A near-complete genome assembly of Cinchona calisaya.</title>
        <authorList>
            <person name="Lian D.C."/>
            <person name="Zhao X.W."/>
            <person name="Wei L."/>
        </authorList>
    </citation>
    <scope>NUCLEOTIDE SEQUENCE [LARGE SCALE GENOMIC DNA]</scope>
    <source>
        <tissue evidence="2">Nenye</tissue>
    </source>
</reference>
<evidence type="ECO:0000313" key="3">
    <source>
        <dbReference type="Proteomes" id="UP001630127"/>
    </source>
</evidence>
<name>A0ABD3B1R1_9GENT</name>